<keyword evidence="2" id="KW-1185">Reference proteome</keyword>
<organism evidence="1 2">
    <name type="scientific">Conidiobolus coronatus (strain ATCC 28846 / CBS 209.66 / NRRL 28638)</name>
    <name type="common">Delacroixia coronata</name>
    <dbReference type="NCBI Taxonomy" id="796925"/>
    <lineage>
        <taxon>Eukaryota</taxon>
        <taxon>Fungi</taxon>
        <taxon>Fungi incertae sedis</taxon>
        <taxon>Zoopagomycota</taxon>
        <taxon>Entomophthoromycotina</taxon>
        <taxon>Entomophthoromycetes</taxon>
        <taxon>Entomophthorales</taxon>
        <taxon>Ancylistaceae</taxon>
        <taxon>Conidiobolus</taxon>
    </lineage>
</organism>
<sequence>MRVSSLKPKQISNVIKEASLMFNSVVESESFIQHTHIFPYTVGLNFISIYSSCNKSQKLMVRDKLREVIDYLTNHFCADKLAYLIIKNEYESILKDSINKGL</sequence>
<gene>
    <name evidence="1" type="ORF">CONCODRAFT_78983</name>
</gene>
<dbReference type="EMBL" id="KQ964511">
    <property type="protein sequence ID" value="KXN70155.1"/>
    <property type="molecule type" value="Genomic_DNA"/>
</dbReference>
<evidence type="ECO:0000313" key="1">
    <source>
        <dbReference type="EMBL" id="KXN70155.1"/>
    </source>
</evidence>
<dbReference type="AlphaFoldDB" id="A0A137P574"/>
<dbReference type="Proteomes" id="UP000070444">
    <property type="component" value="Unassembled WGS sequence"/>
</dbReference>
<reference evidence="1 2" key="1">
    <citation type="journal article" date="2015" name="Genome Biol. Evol.">
        <title>Phylogenomic analyses indicate that early fungi evolved digesting cell walls of algal ancestors of land plants.</title>
        <authorList>
            <person name="Chang Y."/>
            <person name="Wang S."/>
            <person name="Sekimoto S."/>
            <person name="Aerts A.L."/>
            <person name="Choi C."/>
            <person name="Clum A."/>
            <person name="LaButti K.M."/>
            <person name="Lindquist E.A."/>
            <person name="Yee Ngan C."/>
            <person name="Ohm R.A."/>
            <person name="Salamov A.A."/>
            <person name="Grigoriev I.V."/>
            <person name="Spatafora J.W."/>
            <person name="Berbee M.L."/>
        </authorList>
    </citation>
    <scope>NUCLEOTIDE SEQUENCE [LARGE SCALE GENOMIC DNA]</scope>
    <source>
        <strain evidence="1 2">NRRL 28638</strain>
    </source>
</reference>
<accession>A0A137P574</accession>
<proteinExistence type="predicted"/>
<name>A0A137P574_CONC2</name>
<protein>
    <submittedName>
        <fullName evidence="1">Uncharacterized protein</fullName>
    </submittedName>
</protein>
<evidence type="ECO:0000313" key="2">
    <source>
        <dbReference type="Proteomes" id="UP000070444"/>
    </source>
</evidence>